<evidence type="ECO:0000313" key="7">
    <source>
        <dbReference type="EMBL" id="KKM27727.1"/>
    </source>
</evidence>
<sequence length="168" mass="18710">VTFLQPRVKESDIILFARQFSTMIDAGLPIIQCLDILYKQQENKTYKKMLKQIIYNILSNAVKFTPDSGKVVLRARLYDISGENEKKPALEISVSDTGIGVEQEDIERIFNPFEQADSSKSKRYQGTGLGLSLTKRLVELHGGSIRAESEGEGKGSTFRVIIPLTGKG</sequence>
<evidence type="ECO:0000256" key="5">
    <source>
        <dbReference type="ARBA" id="ARBA00022777"/>
    </source>
</evidence>
<dbReference type="CDD" id="cd16922">
    <property type="entry name" value="HATPase_EvgS-ArcB-TorS-like"/>
    <property type="match status" value="1"/>
</dbReference>
<feature type="domain" description="Histidine kinase" evidence="6">
    <location>
        <begin position="50"/>
        <end position="166"/>
    </location>
</feature>
<dbReference type="GO" id="GO:0005886">
    <property type="term" value="C:plasma membrane"/>
    <property type="evidence" value="ECO:0007669"/>
    <property type="project" value="UniProtKB-SubCell"/>
</dbReference>
<protein>
    <recommendedName>
        <fullName evidence="2">histidine kinase</fullName>
        <ecNumber evidence="2">2.7.13.3</ecNumber>
    </recommendedName>
</protein>
<name>A0A0F9IJL1_9ZZZZ</name>
<dbReference type="EMBL" id="LAZR01012267">
    <property type="protein sequence ID" value="KKM27727.1"/>
    <property type="molecule type" value="Genomic_DNA"/>
</dbReference>
<dbReference type="FunFam" id="3.30.565.10:FF:000006">
    <property type="entry name" value="Sensor histidine kinase WalK"/>
    <property type="match status" value="1"/>
</dbReference>
<proteinExistence type="predicted"/>
<dbReference type="InterPro" id="IPR004358">
    <property type="entry name" value="Sig_transdc_His_kin-like_C"/>
</dbReference>
<comment type="catalytic activity">
    <reaction evidence="1">
        <text>ATP + protein L-histidine = ADP + protein N-phospho-L-histidine.</text>
        <dbReference type="EC" id="2.7.13.3"/>
    </reaction>
</comment>
<reference evidence="7" key="1">
    <citation type="journal article" date="2015" name="Nature">
        <title>Complex archaea that bridge the gap between prokaryotes and eukaryotes.</title>
        <authorList>
            <person name="Spang A."/>
            <person name="Saw J.H."/>
            <person name="Jorgensen S.L."/>
            <person name="Zaremba-Niedzwiedzka K."/>
            <person name="Martijn J."/>
            <person name="Lind A.E."/>
            <person name="van Eijk R."/>
            <person name="Schleper C."/>
            <person name="Guy L."/>
            <person name="Ettema T.J."/>
        </authorList>
    </citation>
    <scope>NUCLEOTIDE SEQUENCE</scope>
</reference>
<dbReference type="PRINTS" id="PR00344">
    <property type="entry name" value="BCTRLSENSOR"/>
</dbReference>
<evidence type="ECO:0000256" key="1">
    <source>
        <dbReference type="ARBA" id="ARBA00000085"/>
    </source>
</evidence>
<evidence type="ECO:0000259" key="6">
    <source>
        <dbReference type="PROSITE" id="PS50109"/>
    </source>
</evidence>
<dbReference type="AlphaFoldDB" id="A0A0F9IJL1"/>
<dbReference type="PANTHER" id="PTHR43047:SF72">
    <property type="entry name" value="OSMOSENSING HISTIDINE PROTEIN KINASE SLN1"/>
    <property type="match status" value="1"/>
</dbReference>
<dbReference type="SUPFAM" id="SSF55874">
    <property type="entry name" value="ATPase domain of HSP90 chaperone/DNA topoisomerase II/histidine kinase"/>
    <property type="match status" value="1"/>
</dbReference>
<dbReference type="GO" id="GO:0000155">
    <property type="term" value="F:phosphorelay sensor kinase activity"/>
    <property type="evidence" value="ECO:0007669"/>
    <property type="project" value="TreeGrafter"/>
</dbReference>
<comment type="caution">
    <text evidence="7">The sequence shown here is derived from an EMBL/GenBank/DDBJ whole genome shotgun (WGS) entry which is preliminary data.</text>
</comment>
<dbReference type="SMART" id="SM00387">
    <property type="entry name" value="HATPase_c"/>
    <property type="match status" value="1"/>
</dbReference>
<dbReference type="PROSITE" id="PS50109">
    <property type="entry name" value="HIS_KIN"/>
    <property type="match status" value="1"/>
</dbReference>
<dbReference type="Pfam" id="PF02518">
    <property type="entry name" value="HATPase_c"/>
    <property type="match status" value="1"/>
</dbReference>
<evidence type="ECO:0000256" key="2">
    <source>
        <dbReference type="ARBA" id="ARBA00012438"/>
    </source>
</evidence>
<evidence type="ECO:0000256" key="4">
    <source>
        <dbReference type="ARBA" id="ARBA00022679"/>
    </source>
</evidence>
<evidence type="ECO:0000256" key="3">
    <source>
        <dbReference type="ARBA" id="ARBA00022553"/>
    </source>
</evidence>
<dbReference type="InterPro" id="IPR005467">
    <property type="entry name" value="His_kinase_dom"/>
</dbReference>
<dbReference type="Gene3D" id="3.30.565.10">
    <property type="entry name" value="Histidine kinase-like ATPase, C-terminal domain"/>
    <property type="match status" value="1"/>
</dbReference>
<dbReference type="EC" id="2.7.13.3" evidence="2"/>
<keyword evidence="4" id="KW-0808">Transferase</keyword>
<organism evidence="7">
    <name type="scientific">marine sediment metagenome</name>
    <dbReference type="NCBI Taxonomy" id="412755"/>
    <lineage>
        <taxon>unclassified sequences</taxon>
        <taxon>metagenomes</taxon>
        <taxon>ecological metagenomes</taxon>
    </lineage>
</organism>
<gene>
    <name evidence="7" type="ORF">LCGC14_1571810</name>
</gene>
<keyword evidence="5" id="KW-0418">Kinase</keyword>
<dbReference type="PANTHER" id="PTHR43047">
    <property type="entry name" value="TWO-COMPONENT HISTIDINE PROTEIN KINASE"/>
    <property type="match status" value="1"/>
</dbReference>
<keyword evidence="3" id="KW-0597">Phosphoprotein</keyword>
<feature type="non-terminal residue" evidence="7">
    <location>
        <position position="1"/>
    </location>
</feature>
<accession>A0A0F9IJL1</accession>
<dbReference type="InterPro" id="IPR003594">
    <property type="entry name" value="HATPase_dom"/>
</dbReference>
<dbReference type="GO" id="GO:0009927">
    <property type="term" value="F:histidine phosphotransfer kinase activity"/>
    <property type="evidence" value="ECO:0007669"/>
    <property type="project" value="TreeGrafter"/>
</dbReference>
<dbReference type="InterPro" id="IPR036890">
    <property type="entry name" value="HATPase_C_sf"/>
</dbReference>